<protein>
    <submittedName>
        <fullName evidence="3">Chromatin associated protein kti12 protein</fullName>
    </submittedName>
</protein>
<dbReference type="InterPro" id="IPR027417">
    <property type="entry name" value="P-loop_NTPase"/>
</dbReference>
<dbReference type="GeneID" id="14924897"/>
<evidence type="ECO:0000256" key="1">
    <source>
        <dbReference type="ARBA" id="ARBA00022741"/>
    </source>
</evidence>
<sequence>MDGACMVLVLCGLPGAGKSTLARRLAQSSATHIDGELQVEVHHISFDDVDIGGVVAASSEVEEVAIDFEADRWCRSRALALLEVERRIDESRQTNNSIGTCVSRRLIVVDDNMYYRSMRHQCYLLAKKHEVPYGQVYVEVPLAVALARNARRTGSARVPDEIIERMHARFEAPQPADHGWERHTCVVHPQREEEEPEGDAAADLDLQRLWQAIAAMWSDNFVRAEACEERERERRRDEDREQCLTNFLHRLDQQLRGRVASILATATATATPTADRRRGNGAGKLVANLKRVFLAEARSRDDVRVFLSRPASAGGVDDAAPTEDSAELQLVRQLVEVFAERCLAALAPP</sequence>
<gene>
    <name evidence="3" type="ORF">ACA1_074470</name>
</gene>
<dbReference type="OrthoDB" id="9972657at2759"/>
<dbReference type="SUPFAM" id="SSF52540">
    <property type="entry name" value="P-loop containing nucleoside triphosphate hydrolases"/>
    <property type="match status" value="1"/>
</dbReference>
<dbReference type="GO" id="GO:0005524">
    <property type="term" value="F:ATP binding"/>
    <property type="evidence" value="ECO:0007669"/>
    <property type="project" value="UniProtKB-KW"/>
</dbReference>
<dbReference type="STRING" id="1257118.L8HFD1"/>
<keyword evidence="1" id="KW-0547">Nucleotide-binding</keyword>
<evidence type="ECO:0000313" key="4">
    <source>
        <dbReference type="Proteomes" id="UP000011083"/>
    </source>
</evidence>
<dbReference type="VEuPathDB" id="AmoebaDB:ACA1_074470"/>
<dbReference type="GO" id="GO:0000049">
    <property type="term" value="F:tRNA binding"/>
    <property type="evidence" value="ECO:0007669"/>
    <property type="project" value="TreeGrafter"/>
</dbReference>
<dbReference type="InterPro" id="IPR052648">
    <property type="entry name" value="Ser-tRNA(Sec)_kinase"/>
</dbReference>
<dbReference type="GO" id="GO:0016301">
    <property type="term" value="F:kinase activity"/>
    <property type="evidence" value="ECO:0007669"/>
    <property type="project" value="TreeGrafter"/>
</dbReference>
<dbReference type="KEGG" id="acan:ACA1_074470"/>
<dbReference type="Pfam" id="PF08433">
    <property type="entry name" value="KTI12"/>
    <property type="match status" value="1"/>
</dbReference>
<dbReference type="Gene3D" id="3.40.50.300">
    <property type="entry name" value="P-loop containing nucleotide triphosphate hydrolases"/>
    <property type="match status" value="1"/>
</dbReference>
<evidence type="ECO:0000313" key="3">
    <source>
        <dbReference type="EMBL" id="ELR23880.1"/>
    </source>
</evidence>
<keyword evidence="4" id="KW-1185">Reference proteome</keyword>
<proteinExistence type="predicted"/>
<accession>L8HFD1</accession>
<dbReference type="Proteomes" id="UP000011083">
    <property type="component" value="Unassembled WGS sequence"/>
</dbReference>
<dbReference type="RefSeq" id="XP_004353408.1">
    <property type="nucleotide sequence ID" value="XM_004353356.1"/>
</dbReference>
<keyword evidence="2" id="KW-0067">ATP-binding</keyword>
<dbReference type="PANTHER" id="PTHR20873">
    <property type="entry name" value="L-SERYL-TRNA(SEC) KINASE"/>
    <property type="match status" value="1"/>
</dbReference>
<dbReference type="EMBL" id="KB007842">
    <property type="protein sequence ID" value="ELR23880.1"/>
    <property type="molecule type" value="Genomic_DNA"/>
</dbReference>
<dbReference type="AlphaFoldDB" id="L8HFD1"/>
<dbReference type="PANTHER" id="PTHR20873:SF0">
    <property type="entry name" value="L-SERYL-TRNA(SEC) KINASE"/>
    <property type="match status" value="1"/>
</dbReference>
<reference evidence="3 4" key="1">
    <citation type="journal article" date="2013" name="Genome Biol.">
        <title>Genome of Acanthamoeba castellanii highlights extensive lateral gene transfer and early evolution of tyrosine kinase signaling.</title>
        <authorList>
            <person name="Clarke M."/>
            <person name="Lohan A.J."/>
            <person name="Liu B."/>
            <person name="Lagkouvardos I."/>
            <person name="Roy S."/>
            <person name="Zafar N."/>
            <person name="Bertelli C."/>
            <person name="Schilde C."/>
            <person name="Kianianmomeni A."/>
            <person name="Burglin T.R."/>
            <person name="Frech C."/>
            <person name="Turcotte B."/>
            <person name="Kopec K.O."/>
            <person name="Synnott J.M."/>
            <person name="Choo C."/>
            <person name="Paponov I."/>
            <person name="Finkler A."/>
            <person name="Soon Heng Tan C."/>
            <person name="Hutchins A.P."/>
            <person name="Weinmeier T."/>
            <person name="Rattei T."/>
            <person name="Chu J.S."/>
            <person name="Gimenez G."/>
            <person name="Irimia M."/>
            <person name="Rigden D.J."/>
            <person name="Fitzpatrick D.A."/>
            <person name="Lorenzo-Morales J."/>
            <person name="Bateman A."/>
            <person name="Chiu C.H."/>
            <person name="Tang P."/>
            <person name="Hegemann P."/>
            <person name="Fromm H."/>
            <person name="Raoult D."/>
            <person name="Greub G."/>
            <person name="Miranda-Saavedra D."/>
            <person name="Chen N."/>
            <person name="Nash P."/>
            <person name="Ginger M.L."/>
            <person name="Horn M."/>
            <person name="Schaap P."/>
            <person name="Caler L."/>
            <person name="Loftus B."/>
        </authorList>
    </citation>
    <scope>NUCLEOTIDE SEQUENCE [LARGE SCALE GENOMIC DNA]</scope>
    <source>
        <strain evidence="3 4">Neff</strain>
    </source>
</reference>
<organism evidence="3 4">
    <name type="scientific">Acanthamoeba castellanii (strain ATCC 30010 / Neff)</name>
    <dbReference type="NCBI Taxonomy" id="1257118"/>
    <lineage>
        <taxon>Eukaryota</taxon>
        <taxon>Amoebozoa</taxon>
        <taxon>Discosea</taxon>
        <taxon>Longamoebia</taxon>
        <taxon>Centramoebida</taxon>
        <taxon>Acanthamoebidae</taxon>
        <taxon>Acanthamoeba</taxon>
    </lineage>
</organism>
<name>L8HFD1_ACACF</name>
<dbReference type="InterPro" id="IPR013641">
    <property type="entry name" value="KTI12/PSTK"/>
</dbReference>
<evidence type="ECO:0000256" key="2">
    <source>
        <dbReference type="ARBA" id="ARBA00022840"/>
    </source>
</evidence>